<evidence type="ECO:0000256" key="1">
    <source>
        <dbReference type="ARBA" id="ARBA00004651"/>
    </source>
</evidence>
<dbReference type="Proteomes" id="UP000321926">
    <property type="component" value="Unassembled WGS sequence"/>
</dbReference>
<feature type="transmembrane region" description="Helical" evidence="6">
    <location>
        <begin position="32"/>
        <end position="55"/>
    </location>
</feature>
<dbReference type="PIRSF" id="PIRSF035875">
    <property type="entry name" value="RNase_BN"/>
    <property type="match status" value="1"/>
</dbReference>
<dbReference type="PANTHER" id="PTHR30213">
    <property type="entry name" value="INNER MEMBRANE PROTEIN YHJD"/>
    <property type="match status" value="1"/>
</dbReference>
<keyword evidence="2" id="KW-1003">Cell membrane</keyword>
<keyword evidence="3 6" id="KW-0812">Transmembrane</keyword>
<dbReference type="Pfam" id="PF03631">
    <property type="entry name" value="Virul_fac_BrkB"/>
    <property type="match status" value="1"/>
</dbReference>
<dbReference type="InterPro" id="IPR017039">
    <property type="entry name" value="Virul_fac_BrkB"/>
</dbReference>
<comment type="caution">
    <text evidence="7">The sequence shown here is derived from an EMBL/GenBank/DDBJ whole genome shotgun (WGS) entry which is preliminary data.</text>
</comment>
<dbReference type="NCBIfam" id="TIGR00765">
    <property type="entry name" value="yihY_not_rbn"/>
    <property type="match status" value="1"/>
</dbReference>
<dbReference type="AlphaFoldDB" id="A0A5C8KAB8"/>
<feature type="transmembrane region" description="Helical" evidence="6">
    <location>
        <begin position="136"/>
        <end position="168"/>
    </location>
</feature>
<evidence type="ECO:0000313" key="8">
    <source>
        <dbReference type="Proteomes" id="UP000321926"/>
    </source>
</evidence>
<comment type="subcellular location">
    <subcellularLocation>
        <location evidence="1">Cell membrane</location>
        <topology evidence="1">Multi-pass membrane protein</topology>
    </subcellularLocation>
</comment>
<gene>
    <name evidence="7" type="ORF">FVR03_10445</name>
</gene>
<name>A0A5C8KAB8_9BACT</name>
<dbReference type="PANTHER" id="PTHR30213:SF1">
    <property type="entry name" value="INNER MEMBRANE PROTEIN YHJD"/>
    <property type="match status" value="1"/>
</dbReference>
<keyword evidence="4 6" id="KW-1133">Transmembrane helix</keyword>
<dbReference type="OrthoDB" id="9797028at2"/>
<protein>
    <submittedName>
        <fullName evidence="7">YihY/virulence factor BrkB family protein</fullName>
    </submittedName>
</protein>
<dbReference type="RefSeq" id="WP_147921693.1">
    <property type="nucleotide sequence ID" value="NZ_VRTY01000033.1"/>
</dbReference>
<accession>A0A5C8KAB8</accession>
<evidence type="ECO:0000256" key="4">
    <source>
        <dbReference type="ARBA" id="ARBA00022989"/>
    </source>
</evidence>
<evidence type="ECO:0000256" key="2">
    <source>
        <dbReference type="ARBA" id="ARBA00022475"/>
    </source>
</evidence>
<feature type="transmembrane region" description="Helical" evidence="6">
    <location>
        <begin position="218"/>
        <end position="238"/>
    </location>
</feature>
<feature type="transmembrane region" description="Helical" evidence="6">
    <location>
        <begin position="93"/>
        <end position="115"/>
    </location>
</feature>
<evidence type="ECO:0000256" key="3">
    <source>
        <dbReference type="ARBA" id="ARBA00022692"/>
    </source>
</evidence>
<evidence type="ECO:0000313" key="7">
    <source>
        <dbReference type="EMBL" id="TXK46753.1"/>
    </source>
</evidence>
<organism evidence="7 8">
    <name type="scientific">Pontibacter qinzhouensis</name>
    <dbReference type="NCBI Taxonomy" id="2603253"/>
    <lineage>
        <taxon>Bacteria</taxon>
        <taxon>Pseudomonadati</taxon>
        <taxon>Bacteroidota</taxon>
        <taxon>Cytophagia</taxon>
        <taxon>Cytophagales</taxon>
        <taxon>Hymenobacteraceae</taxon>
        <taxon>Pontibacter</taxon>
    </lineage>
</organism>
<dbReference type="EMBL" id="VRTY01000033">
    <property type="protein sequence ID" value="TXK46753.1"/>
    <property type="molecule type" value="Genomic_DNA"/>
</dbReference>
<reference evidence="7 8" key="1">
    <citation type="submission" date="2019-08" db="EMBL/GenBank/DDBJ databases">
        <authorList>
            <person name="Shi S."/>
        </authorList>
    </citation>
    <scope>NUCLEOTIDE SEQUENCE [LARGE SCALE GENOMIC DNA]</scope>
    <source>
        <strain evidence="7 8">GY10130</strain>
    </source>
</reference>
<keyword evidence="8" id="KW-1185">Reference proteome</keyword>
<sequence>MVLKRLKIAWYLLEETWLEFLDNNSFQKGAALAYYTVFALPPILIIIISAAGYFFGERAVSGEIYYQIKELIGSEAAYEVQKMVENINDFTDINFATLVGTVVLFVAATGVFVSLQDSLNEIWHVRPNYKRGYLKALLDRVLSFGMILAVAILLLVSLLANAVLVAIGDFLTARFSGWVFYVLHMSNFVLNLVLVMLLFACIYKYLPDVKIKWRDVWVGAFVTAVLFSIARGIVGFYLGKADVGSAYGAAGTVIIILSWVFFISQMIFFGAVFTFVYSRKYGHNIYPADYAVRFVRQELEVGHSAVNAEPGKFAGEIYGEEDLPDSRQENTSAGENI</sequence>
<keyword evidence="5 6" id="KW-0472">Membrane</keyword>
<evidence type="ECO:0000256" key="6">
    <source>
        <dbReference type="SAM" id="Phobius"/>
    </source>
</evidence>
<dbReference type="GO" id="GO:0005886">
    <property type="term" value="C:plasma membrane"/>
    <property type="evidence" value="ECO:0007669"/>
    <property type="project" value="UniProtKB-SubCell"/>
</dbReference>
<feature type="transmembrane region" description="Helical" evidence="6">
    <location>
        <begin position="188"/>
        <end position="206"/>
    </location>
</feature>
<feature type="transmembrane region" description="Helical" evidence="6">
    <location>
        <begin position="250"/>
        <end position="277"/>
    </location>
</feature>
<proteinExistence type="predicted"/>
<evidence type="ECO:0000256" key="5">
    <source>
        <dbReference type="ARBA" id="ARBA00023136"/>
    </source>
</evidence>